<evidence type="ECO:0000256" key="1">
    <source>
        <dbReference type="SAM" id="Phobius"/>
    </source>
</evidence>
<gene>
    <name evidence="2" type="ORF">SAMN05660686_00609</name>
</gene>
<dbReference type="OrthoDB" id="1523552at2"/>
<protein>
    <submittedName>
        <fullName evidence="2">Uncharacterized conserved protein, DUF1499 family</fullName>
    </submittedName>
</protein>
<comment type="caution">
    <text evidence="2">The sequence shown here is derived from an EMBL/GenBank/DDBJ whole genome shotgun (WGS) entry which is preliminary data.</text>
</comment>
<evidence type="ECO:0000313" key="2">
    <source>
        <dbReference type="EMBL" id="SDF18293.1"/>
    </source>
</evidence>
<keyword evidence="1" id="KW-1133">Transmembrane helix</keyword>
<dbReference type="RefSeq" id="WP_051244764.1">
    <property type="nucleotide sequence ID" value="NZ_FNBW01000001.1"/>
</dbReference>
<reference evidence="2 3" key="1">
    <citation type="submission" date="2016-10" db="EMBL/GenBank/DDBJ databases">
        <authorList>
            <person name="Varghese N."/>
            <person name="Submissions S."/>
        </authorList>
    </citation>
    <scope>NUCLEOTIDE SEQUENCE [LARGE SCALE GENOMIC DNA]</scope>
    <source>
        <strain evidence="2 3">DSM 18839</strain>
    </source>
</reference>
<keyword evidence="3" id="KW-1185">Reference proteome</keyword>
<dbReference type="InterPro" id="IPR010865">
    <property type="entry name" value="DUF1499"/>
</dbReference>
<dbReference type="Proteomes" id="UP000198615">
    <property type="component" value="Unassembled WGS sequence"/>
</dbReference>
<accession>A0A8G2BEJ7</accession>
<evidence type="ECO:0000313" key="3">
    <source>
        <dbReference type="Proteomes" id="UP000198615"/>
    </source>
</evidence>
<organism evidence="2 3">
    <name type="scientific">Thalassobaculum litoreum DSM 18839</name>
    <dbReference type="NCBI Taxonomy" id="1123362"/>
    <lineage>
        <taxon>Bacteria</taxon>
        <taxon>Pseudomonadati</taxon>
        <taxon>Pseudomonadota</taxon>
        <taxon>Alphaproteobacteria</taxon>
        <taxon>Rhodospirillales</taxon>
        <taxon>Thalassobaculaceae</taxon>
        <taxon>Thalassobaculum</taxon>
    </lineage>
</organism>
<keyword evidence="1" id="KW-0812">Transmembrane</keyword>
<proteinExistence type="predicted"/>
<dbReference type="AlphaFoldDB" id="A0A8G2BEJ7"/>
<dbReference type="EMBL" id="FNBW01000001">
    <property type="protein sequence ID" value="SDF18293.1"/>
    <property type="molecule type" value="Genomic_DNA"/>
</dbReference>
<name>A0A8G2BEJ7_9PROT</name>
<keyword evidence="1" id="KW-0472">Membrane</keyword>
<dbReference type="Pfam" id="PF07386">
    <property type="entry name" value="DUF1499"/>
    <property type="match status" value="1"/>
</dbReference>
<sequence>MPARSTATYGVLCILTGALLAVLYVTAPMLQTLFTKPSINDIATDLADPPAFVATPAPSYPADFADKQRRGYPEIGPLTLDASPDAVFERARDAAIDMDWRIRAAEPAEGRLEAVATTPMMRFKDDVVVRLRPEGNGTRVDVRSRSRIGRHDLGTNARRIQDFLDRLQP</sequence>
<feature type="transmembrane region" description="Helical" evidence="1">
    <location>
        <begin position="6"/>
        <end position="27"/>
    </location>
</feature>